<dbReference type="SUPFAM" id="SSF55073">
    <property type="entry name" value="Nucleotide cyclase"/>
    <property type="match status" value="1"/>
</dbReference>
<dbReference type="InterPro" id="IPR001633">
    <property type="entry name" value="EAL_dom"/>
</dbReference>
<feature type="transmembrane region" description="Helical" evidence="3">
    <location>
        <begin position="177"/>
        <end position="196"/>
    </location>
</feature>
<keyword evidence="3" id="KW-1133">Transmembrane helix</keyword>
<feature type="compositionally biased region" description="Basic and acidic residues" evidence="2">
    <location>
        <begin position="331"/>
        <end position="345"/>
    </location>
</feature>
<evidence type="ECO:0000256" key="1">
    <source>
        <dbReference type="SAM" id="Coils"/>
    </source>
</evidence>
<dbReference type="Proteomes" id="UP000265750">
    <property type="component" value="Unassembled WGS sequence"/>
</dbReference>
<dbReference type="PANTHER" id="PTHR44757">
    <property type="entry name" value="DIGUANYLATE CYCLASE DGCP"/>
    <property type="match status" value="1"/>
</dbReference>
<dbReference type="PROSITE" id="PS50883">
    <property type="entry name" value="EAL"/>
    <property type="match status" value="1"/>
</dbReference>
<dbReference type="EMBL" id="QYRN01000003">
    <property type="protein sequence ID" value="RIY01909.1"/>
    <property type="molecule type" value="Genomic_DNA"/>
</dbReference>
<dbReference type="CDD" id="cd01949">
    <property type="entry name" value="GGDEF"/>
    <property type="match status" value="1"/>
</dbReference>
<dbReference type="Pfam" id="PF13188">
    <property type="entry name" value="PAS_8"/>
    <property type="match status" value="1"/>
</dbReference>
<sequence>MRETRSFMSINAKLLASGLVLGLLGAGFALTIDRSSGALVEASERVVRESANPLARVEAAAIRADELADRFEQQRRGDAARIVTREETAQLADGLSKVMAELRMVTMDGRSVAAKFDELDYSINRLRLADGDVTLRLVRREMSEIVSRLNGIAHDLRHGVDSLRSDATARSDELKRVVTAGILAGLLAGLLILVYLSRSIANSIRQATSSLLRVSGEGAVVPITGDAIAELEAAIQFVEITLDDRIEEIAAGRRETARRHEDELQRQRKRFEAALNNVPQAFCVLDDAGKILSVNAAFSQLFPSMQAGMVATAPNADPLLSHLLVPPPQENETRDAPDGRTFELRRHSSPQVGGTIVIFEDVTRLQAVSREIERLSGQDALTGLANRTRFYAALETMLRDETIEGEVLVLSIDVEDFNTVNATLGQAAGDDLLRQLGERFRSLVPEDALVARLDGDEFGILLALGDEPGGKQRLARAVMEAVDGRPIRVAGRPLAVAVAVGLVAISRDDRLAGLDAARAMQNCELALQQAKAQPLRKFKAYRPELREELQAKQLMVADLRAAIERNEFELHFQPFVDLRRRAVSGFEALVRWRHPTRGVVGPGTFIPLMEEMGLIVPLGRFVLFEACRQAAGWPANLTLSVNLSPLQVKSAGIVSVVQNALKSSGLAPERLQLEVTESLFLDDAEGVLETLQSLRRLGLVMSMDDFGTGYSSLGYLSRFPFDKIKIDQSFVRDMGRDENIAIVRAVMGLGAAMRMGVIAEGVETVDQLMRLEQEGCTEVQGFLFSRPRPASDLPKILMDVREGFRTGRFARPAESGSAKAG</sequence>
<dbReference type="SMART" id="SM00052">
    <property type="entry name" value="EAL"/>
    <property type="match status" value="1"/>
</dbReference>
<gene>
    <name evidence="6" type="ORF">D3218_06175</name>
</gene>
<reference evidence="7" key="1">
    <citation type="submission" date="2018-09" db="EMBL/GenBank/DDBJ databases">
        <authorList>
            <person name="Tuo L."/>
        </authorList>
    </citation>
    <scope>NUCLEOTIDE SEQUENCE [LARGE SCALE GENOMIC DNA]</scope>
    <source>
        <strain evidence="7">M2BS4Y-1</strain>
    </source>
</reference>
<evidence type="ECO:0000256" key="2">
    <source>
        <dbReference type="SAM" id="MobiDB-lite"/>
    </source>
</evidence>
<dbReference type="InterPro" id="IPR043128">
    <property type="entry name" value="Rev_trsase/Diguanyl_cyclase"/>
</dbReference>
<accession>A0A3A1WKT1</accession>
<dbReference type="SMART" id="SM00267">
    <property type="entry name" value="GGDEF"/>
    <property type="match status" value="1"/>
</dbReference>
<dbReference type="Pfam" id="PF00563">
    <property type="entry name" value="EAL"/>
    <property type="match status" value="1"/>
</dbReference>
<protein>
    <submittedName>
        <fullName evidence="6">EAL domain-containing protein</fullName>
    </submittedName>
</protein>
<dbReference type="InterPro" id="IPR052155">
    <property type="entry name" value="Biofilm_reg_signaling"/>
</dbReference>
<evidence type="ECO:0000313" key="6">
    <source>
        <dbReference type="EMBL" id="RIY01909.1"/>
    </source>
</evidence>
<feature type="domain" description="EAL" evidence="4">
    <location>
        <begin position="552"/>
        <end position="801"/>
    </location>
</feature>
<dbReference type="InterPro" id="IPR035919">
    <property type="entry name" value="EAL_sf"/>
</dbReference>
<evidence type="ECO:0000313" key="7">
    <source>
        <dbReference type="Proteomes" id="UP000265750"/>
    </source>
</evidence>
<dbReference type="Gene3D" id="3.30.70.270">
    <property type="match status" value="1"/>
</dbReference>
<dbReference type="InterPro" id="IPR000160">
    <property type="entry name" value="GGDEF_dom"/>
</dbReference>
<dbReference type="InterPro" id="IPR029787">
    <property type="entry name" value="Nucleotide_cyclase"/>
</dbReference>
<feature type="domain" description="GGDEF" evidence="5">
    <location>
        <begin position="405"/>
        <end position="543"/>
    </location>
</feature>
<keyword evidence="1" id="KW-0175">Coiled coil</keyword>
<dbReference type="AlphaFoldDB" id="A0A3A1WKT1"/>
<proteinExistence type="predicted"/>
<dbReference type="NCBIfam" id="TIGR00254">
    <property type="entry name" value="GGDEF"/>
    <property type="match status" value="1"/>
</dbReference>
<evidence type="ECO:0000259" key="4">
    <source>
        <dbReference type="PROSITE" id="PS50883"/>
    </source>
</evidence>
<keyword evidence="3" id="KW-0812">Transmembrane</keyword>
<dbReference type="Gene3D" id="3.20.20.450">
    <property type="entry name" value="EAL domain"/>
    <property type="match status" value="1"/>
</dbReference>
<dbReference type="SUPFAM" id="SSF55785">
    <property type="entry name" value="PYP-like sensor domain (PAS domain)"/>
    <property type="match status" value="1"/>
</dbReference>
<evidence type="ECO:0000259" key="5">
    <source>
        <dbReference type="PROSITE" id="PS50887"/>
    </source>
</evidence>
<comment type="caution">
    <text evidence="6">The sequence shown here is derived from an EMBL/GenBank/DDBJ whole genome shotgun (WGS) entry which is preliminary data.</text>
</comment>
<dbReference type="PROSITE" id="PS50887">
    <property type="entry name" value="GGDEF"/>
    <property type="match status" value="1"/>
</dbReference>
<keyword evidence="7" id="KW-1185">Reference proteome</keyword>
<feature type="coiled-coil region" evidence="1">
    <location>
        <begin position="228"/>
        <end position="277"/>
    </location>
</feature>
<organism evidence="6 7">
    <name type="scientific">Aureimonas flava</name>
    <dbReference type="NCBI Taxonomy" id="2320271"/>
    <lineage>
        <taxon>Bacteria</taxon>
        <taxon>Pseudomonadati</taxon>
        <taxon>Pseudomonadota</taxon>
        <taxon>Alphaproteobacteria</taxon>
        <taxon>Hyphomicrobiales</taxon>
        <taxon>Aurantimonadaceae</taxon>
        <taxon>Aureimonas</taxon>
    </lineage>
</organism>
<name>A0A3A1WKT1_9HYPH</name>
<dbReference type="PANTHER" id="PTHR44757:SF2">
    <property type="entry name" value="BIOFILM ARCHITECTURE MAINTENANCE PROTEIN MBAA"/>
    <property type="match status" value="1"/>
</dbReference>
<dbReference type="InterPro" id="IPR035965">
    <property type="entry name" value="PAS-like_dom_sf"/>
</dbReference>
<dbReference type="Gene3D" id="3.30.450.20">
    <property type="entry name" value="PAS domain"/>
    <property type="match status" value="1"/>
</dbReference>
<dbReference type="Pfam" id="PF00990">
    <property type="entry name" value="GGDEF"/>
    <property type="match status" value="1"/>
</dbReference>
<dbReference type="OrthoDB" id="9814202at2"/>
<dbReference type="SUPFAM" id="SSF141868">
    <property type="entry name" value="EAL domain-like"/>
    <property type="match status" value="1"/>
</dbReference>
<keyword evidence="3" id="KW-0472">Membrane</keyword>
<dbReference type="InterPro" id="IPR000014">
    <property type="entry name" value="PAS"/>
</dbReference>
<feature type="region of interest" description="Disordered" evidence="2">
    <location>
        <begin position="326"/>
        <end position="345"/>
    </location>
</feature>
<evidence type="ECO:0000256" key="3">
    <source>
        <dbReference type="SAM" id="Phobius"/>
    </source>
</evidence>
<dbReference type="CDD" id="cd01948">
    <property type="entry name" value="EAL"/>
    <property type="match status" value="1"/>
</dbReference>